<dbReference type="InterPro" id="IPR039425">
    <property type="entry name" value="RNA_pol_sigma-70-like"/>
</dbReference>
<keyword evidence="4" id="KW-0804">Transcription</keyword>
<proteinExistence type="inferred from homology"/>
<dbReference type="InterPro" id="IPR013324">
    <property type="entry name" value="RNA_pol_sigma_r3/r4-like"/>
</dbReference>
<dbReference type="PROSITE" id="PS51257">
    <property type="entry name" value="PROKAR_LIPOPROTEIN"/>
    <property type="match status" value="1"/>
</dbReference>
<feature type="domain" description="RNA polymerase sigma factor 70 region 4 type 2" evidence="6">
    <location>
        <begin position="134"/>
        <end position="185"/>
    </location>
</feature>
<evidence type="ECO:0000259" key="5">
    <source>
        <dbReference type="Pfam" id="PF04542"/>
    </source>
</evidence>
<dbReference type="InterPro" id="IPR013249">
    <property type="entry name" value="RNA_pol_sigma70_r4_t2"/>
</dbReference>
<evidence type="ECO:0000313" key="7">
    <source>
        <dbReference type="EMBL" id="WEK32941.1"/>
    </source>
</evidence>
<sequence>MAISAKVAGDHAEQPDSAVQNVLLQACGTGNRLAFEALYRTTSARLFGICLYYLSNHAEAEEVLQEIYTSVWLKASTFDPALSSAGTWMASIARHKAIDRRRARHAHEPLDTVAQWPEQESVLDSVERDHQGSALERCLSTLEEEQQRYIRVAFFEGYSYAELAERHSVPLGTVKSWIRRGLLRLRVCLGL</sequence>
<evidence type="ECO:0000256" key="3">
    <source>
        <dbReference type="ARBA" id="ARBA00023082"/>
    </source>
</evidence>
<feature type="domain" description="RNA polymerase sigma-70 region 2" evidence="5">
    <location>
        <begin position="38"/>
        <end position="104"/>
    </location>
</feature>
<name>A0AAJ5WLP6_9PSED</name>
<dbReference type="SUPFAM" id="SSF88659">
    <property type="entry name" value="Sigma3 and sigma4 domains of RNA polymerase sigma factors"/>
    <property type="match status" value="1"/>
</dbReference>
<reference evidence="7" key="1">
    <citation type="submission" date="2023-03" db="EMBL/GenBank/DDBJ databases">
        <title>Andean soil-derived lignocellulolytic bacterial consortium as a source of novel taxa and putative plastic-active enzymes.</title>
        <authorList>
            <person name="Diaz-Garcia L."/>
            <person name="Chuvochina M."/>
            <person name="Feuerriegel G."/>
            <person name="Bunk B."/>
            <person name="Sproer C."/>
            <person name="Streit W.R."/>
            <person name="Rodriguez L.M."/>
            <person name="Overmann J."/>
            <person name="Jimenez D.J."/>
        </authorList>
    </citation>
    <scope>NUCLEOTIDE SEQUENCE</scope>
    <source>
        <strain evidence="7">MAG 876</strain>
    </source>
</reference>
<accession>A0AAJ5WLP6</accession>
<dbReference type="GO" id="GO:0016987">
    <property type="term" value="F:sigma factor activity"/>
    <property type="evidence" value="ECO:0007669"/>
    <property type="project" value="UniProtKB-KW"/>
</dbReference>
<dbReference type="PANTHER" id="PTHR43133:SF62">
    <property type="entry name" value="RNA POLYMERASE SIGMA FACTOR SIGZ"/>
    <property type="match status" value="1"/>
</dbReference>
<comment type="similarity">
    <text evidence="1">Belongs to the sigma-70 factor family. ECF subfamily.</text>
</comment>
<gene>
    <name evidence="7" type="ORF">P0Y58_12355</name>
</gene>
<dbReference type="GO" id="GO:0006352">
    <property type="term" value="P:DNA-templated transcription initiation"/>
    <property type="evidence" value="ECO:0007669"/>
    <property type="project" value="InterPro"/>
</dbReference>
<dbReference type="EMBL" id="CP119325">
    <property type="protein sequence ID" value="WEK32941.1"/>
    <property type="molecule type" value="Genomic_DNA"/>
</dbReference>
<dbReference type="AlphaFoldDB" id="A0AAJ5WLP6"/>
<dbReference type="CDD" id="cd06171">
    <property type="entry name" value="Sigma70_r4"/>
    <property type="match status" value="1"/>
</dbReference>
<dbReference type="NCBIfam" id="TIGR02937">
    <property type="entry name" value="sigma70-ECF"/>
    <property type="match status" value="1"/>
</dbReference>
<dbReference type="PANTHER" id="PTHR43133">
    <property type="entry name" value="RNA POLYMERASE ECF-TYPE SIGMA FACTO"/>
    <property type="match status" value="1"/>
</dbReference>
<dbReference type="Pfam" id="PF08281">
    <property type="entry name" value="Sigma70_r4_2"/>
    <property type="match status" value="1"/>
</dbReference>
<organism evidence="7 8">
    <name type="scientific">Candidatus Pseudomonas phytovorans</name>
    <dbReference type="NCBI Taxonomy" id="3121377"/>
    <lineage>
        <taxon>Bacteria</taxon>
        <taxon>Pseudomonadati</taxon>
        <taxon>Pseudomonadota</taxon>
        <taxon>Gammaproteobacteria</taxon>
        <taxon>Pseudomonadales</taxon>
        <taxon>Pseudomonadaceae</taxon>
        <taxon>Pseudomonas</taxon>
    </lineage>
</organism>
<dbReference type="Pfam" id="PF04542">
    <property type="entry name" value="Sigma70_r2"/>
    <property type="match status" value="1"/>
</dbReference>
<keyword evidence="2" id="KW-0805">Transcription regulation</keyword>
<evidence type="ECO:0000313" key="8">
    <source>
        <dbReference type="Proteomes" id="UP001216329"/>
    </source>
</evidence>
<evidence type="ECO:0000256" key="4">
    <source>
        <dbReference type="ARBA" id="ARBA00023163"/>
    </source>
</evidence>
<dbReference type="InterPro" id="IPR007627">
    <property type="entry name" value="RNA_pol_sigma70_r2"/>
</dbReference>
<dbReference type="Gene3D" id="1.10.10.10">
    <property type="entry name" value="Winged helix-like DNA-binding domain superfamily/Winged helix DNA-binding domain"/>
    <property type="match status" value="1"/>
</dbReference>
<evidence type="ECO:0000256" key="1">
    <source>
        <dbReference type="ARBA" id="ARBA00010641"/>
    </source>
</evidence>
<dbReference type="InterPro" id="IPR014284">
    <property type="entry name" value="RNA_pol_sigma-70_dom"/>
</dbReference>
<dbReference type="Gene3D" id="1.10.1740.10">
    <property type="match status" value="1"/>
</dbReference>
<evidence type="ECO:0000259" key="6">
    <source>
        <dbReference type="Pfam" id="PF08281"/>
    </source>
</evidence>
<dbReference type="GO" id="GO:0003677">
    <property type="term" value="F:DNA binding"/>
    <property type="evidence" value="ECO:0007669"/>
    <property type="project" value="InterPro"/>
</dbReference>
<dbReference type="InterPro" id="IPR013325">
    <property type="entry name" value="RNA_pol_sigma_r2"/>
</dbReference>
<dbReference type="SUPFAM" id="SSF88946">
    <property type="entry name" value="Sigma2 domain of RNA polymerase sigma factors"/>
    <property type="match status" value="1"/>
</dbReference>
<dbReference type="Proteomes" id="UP001216329">
    <property type="component" value="Chromosome"/>
</dbReference>
<evidence type="ECO:0000256" key="2">
    <source>
        <dbReference type="ARBA" id="ARBA00023015"/>
    </source>
</evidence>
<protein>
    <submittedName>
        <fullName evidence="7">Sigma-70 family RNA polymerase sigma factor</fullName>
    </submittedName>
</protein>
<dbReference type="InterPro" id="IPR036388">
    <property type="entry name" value="WH-like_DNA-bd_sf"/>
</dbReference>
<keyword evidence="3" id="KW-0731">Sigma factor</keyword>